<dbReference type="Proteomes" id="UP000887565">
    <property type="component" value="Unplaced"/>
</dbReference>
<dbReference type="AlphaFoldDB" id="A0A915IK90"/>
<reference evidence="2" key="1">
    <citation type="submission" date="2022-11" db="UniProtKB">
        <authorList>
            <consortium name="WormBaseParasite"/>
        </authorList>
    </citation>
    <scope>IDENTIFICATION</scope>
</reference>
<evidence type="ECO:0000313" key="2">
    <source>
        <dbReference type="WBParaSite" id="nRc.2.0.1.t14284-RA"/>
    </source>
</evidence>
<dbReference type="WBParaSite" id="nRc.2.0.1.t14284-RA">
    <property type="protein sequence ID" value="nRc.2.0.1.t14284-RA"/>
    <property type="gene ID" value="nRc.2.0.1.g14284"/>
</dbReference>
<evidence type="ECO:0000313" key="1">
    <source>
        <dbReference type="Proteomes" id="UP000887565"/>
    </source>
</evidence>
<accession>A0A915IK90</accession>
<keyword evidence="1" id="KW-1185">Reference proteome</keyword>
<organism evidence="1 2">
    <name type="scientific">Romanomermis culicivorax</name>
    <name type="common">Nematode worm</name>
    <dbReference type="NCBI Taxonomy" id="13658"/>
    <lineage>
        <taxon>Eukaryota</taxon>
        <taxon>Metazoa</taxon>
        <taxon>Ecdysozoa</taxon>
        <taxon>Nematoda</taxon>
        <taxon>Enoplea</taxon>
        <taxon>Dorylaimia</taxon>
        <taxon>Mermithida</taxon>
        <taxon>Mermithoidea</taxon>
        <taxon>Mermithidae</taxon>
        <taxon>Romanomermis</taxon>
    </lineage>
</organism>
<name>A0A915IK90_ROMCU</name>
<sequence length="113" mass="13286">MIQRQWNGRSCCVYSVQQGTVIMILKIKTFYCSKIESIHAELREYFEERVNALKECRPSFMKDVWSNLTESLMMSFVWSLPNALKRESSQSALKNDKNFINFGTQKSENFPDE</sequence>
<protein>
    <submittedName>
        <fullName evidence="2">Uncharacterized protein</fullName>
    </submittedName>
</protein>
<proteinExistence type="predicted"/>